<dbReference type="SUPFAM" id="SSF48317">
    <property type="entry name" value="Acid phosphatase/Vanadium-dependent haloperoxidase"/>
    <property type="match status" value="1"/>
</dbReference>
<dbReference type="InterPro" id="IPR036938">
    <property type="entry name" value="PAP2/HPO_sf"/>
</dbReference>
<dbReference type="EMBL" id="WVUH01000072">
    <property type="protein sequence ID" value="MBO4206537.1"/>
    <property type="molecule type" value="Genomic_DNA"/>
</dbReference>
<protein>
    <submittedName>
        <fullName evidence="3">Phosphatase PAP2 family protein</fullName>
    </submittedName>
</protein>
<keyword evidence="1" id="KW-1133">Transmembrane helix</keyword>
<evidence type="ECO:0000313" key="3">
    <source>
        <dbReference type="EMBL" id="MBO4206537.1"/>
    </source>
</evidence>
<evidence type="ECO:0000256" key="1">
    <source>
        <dbReference type="SAM" id="Phobius"/>
    </source>
</evidence>
<feature type="transmembrane region" description="Helical" evidence="1">
    <location>
        <begin position="64"/>
        <end position="92"/>
    </location>
</feature>
<feature type="transmembrane region" description="Helical" evidence="1">
    <location>
        <begin position="99"/>
        <end position="117"/>
    </location>
</feature>
<keyword evidence="4" id="KW-1185">Reference proteome</keyword>
<feature type="transmembrane region" description="Helical" evidence="1">
    <location>
        <begin position="198"/>
        <end position="225"/>
    </location>
</feature>
<comment type="caution">
    <text evidence="3">The sequence shown here is derived from an EMBL/GenBank/DDBJ whole genome shotgun (WGS) entry which is preliminary data.</text>
</comment>
<dbReference type="InterPro" id="IPR000326">
    <property type="entry name" value="PAP2/HPO"/>
</dbReference>
<feature type="transmembrane region" description="Helical" evidence="1">
    <location>
        <begin position="166"/>
        <end position="186"/>
    </location>
</feature>
<feature type="transmembrane region" description="Helical" evidence="1">
    <location>
        <begin position="21"/>
        <end position="44"/>
    </location>
</feature>
<sequence>MQETRTVRRKVRLRPVRPGGWWFDVLLVAGFGALTWALAAGHLLDLDLAVRRWTVDHDPAALWWTARILNLLGQGGALLMPVAGGLAVAVAWRARSVRPLLLVAATFLVTYLTIGPLKVWTDRAAPSAVTKEPFLAPEVAVPIFNHQLPPGTYDMGYPSGHVANAIVWYGVIAVLLVALTAGRLPVGAYRLVRFAPPVILLCTTTYLGYHWLTDGLAALLLGWFLDRLLHRVPWNDLPLPARLRGWDGRYPDGRHTDGRHTEPTN</sequence>
<keyword evidence="1" id="KW-0812">Transmembrane</keyword>
<evidence type="ECO:0000259" key="2">
    <source>
        <dbReference type="Pfam" id="PF01569"/>
    </source>
</evidence>
<dbReference type="Proteomes" id="UP000823521">
    <property type="component" value="Unassembled WGS sequence"/>
</dbReference>
<gene>
    <name evidence="3" type="ORF">GSF22_11070</name>
</gene>
<accession>A0ABS3VPS7</accession>
<reference evidence="3 4" key="1">
    <citation type="submission" date="2019-12" db="EMBL/GenBank/DDBJ databases">
        <title>Whole genome sequencing of endophytic Actinobacterium Micromonospora sp. MPMI6T.</title>
        <authorList>
            <person name="Evv R."/>
            <person name="Podile A.R."/>
        </authorList>
    </citation>
    <scope>NUCLEOTIDE SEQUENCE [LARGE SCALE GENOMIC DNA]</scope>
    <source>
        <strain evidence="3 4">MPMI6</strain>
    </source>
</reference>
<dbReference type="Pfam" id="PF01569">
    <property type="entry name" value="PAP2"/>
    <property type="match status" value="1"/>
</dbReference>
<proteinExistence type="predicted"/>
<organism evidence="3 4">
    <name type="scientific">Micromonospora echinofusca</name>
    <dbReference type="NCBI Taxonomy" id="47858"/>
    <lineage>
        <taxon>Bacteria</taxon>
        <taxon>Bacillati</taxon>
        <taxon>Actinomycetota</taxon>
        <taxon>Actinomycetes</taxon>
        <taxon>Micromonosporales</taxon>
        <taxon>Micromonosporaceae</taxon>
        <taxon>Micromonospora</taxon>
    </lineage>
</organism>
<name>A0ABS3VPS7_MICEH</name>
<keyword evidence="1" id="KW-0472">Membrane</keyword>
<evidence type="ECO:0000313" key="4">
    <source>
        <dbReference type="Proteomes" id="UP000823521"/>
    </source>
</evidence>
<feature type="domain" description="Phosphatidic acid phosphatase type 2/haloperoxidase" evidence="2">
    <location>
        <begin position="100"/>
        <end position="235"/>
    </location>
</feature>